<evidence type="ECO:0000256" key="1">
    <source>
        <dbReference type="ARBA" id="ARBA00022603"/>
    </source>
</evidence>
<dbReference type="InterPro" id="IPR001077">
    <property type="entry name" value="COMT_C"/>
</dbReference>
<organism evidence="8">
    <name type="scientific">Davidia involucrata</name>
    <name type="common">Dove tree</name>
    <dbReference type="NCBI Taxonomy" id="16924"/>
    <lineage>
        <taxon>Eukaryota</taxon>
        <taxon>Viridiplantae</taxon>
        <taxon>Streptophyta</taxon>
        <taxon>Embryophyta</taxon>
        <taxon>Tracheophyta</taxon>
        <taxon>Spermatophyta</taxon>
        <taxon>Magnoliopsida</taxon>
        <taxon>eudicotyledons</taxon>
        <taxon>Gunneridae</taxon>
        <taxon>Pentapetalae</taxon>
        <taxon>asterids</taxon>
        <taxon>Cornales</taxon>
        <taxon>Nyssaceae</taxon>
        <taxon>Davidia</taxon>
    </lineage>
</organism>
<dbReference type="InterPro" id="IPR012967">
    <property type="entry name" value="COMT_dimerisation"/>
</dbReference>
<accession>A0A5B6YSF3</accession>
<dbReference type="InterPro" id="IPR036388">
    <property type="entry name" value="WH-like_DNA-bd_sf"/>
</dbReference>
<dbReference type="SUPFAM" id="SSF46785">
    <property type="entry name" value="Winged helix' DNA-binding domain"/>
    <property type="match status" value="1"/>
</dbReference>
<dbReference type="FunFam" id="3.40.50.150:FF:000057">
    <property type="entry name" value="O-methyltransferase ZRP4"/>
    <property type="match status" value="1"/>
</dbReference>
<dbReference type="InterPro" id="IPR016461">
    <property type="entry name" value="COMT-like"/>
</dbReference>
<dbReference type="Gene3D" id="1.10.10.10">
    <property type="entry name" value="Winged helix-like DNA-binding domain superfamily/Winged helix DNA-binding domain"/>
    <property type="match status" value="1"/>
</dbReference>
<feature type="active site" description="Proton acceptor" evidence="5">
    <location>
        <position position="258"/>
    </location>
</feature>
<feature type="domain" description="O-methyltransferase dimerisation" evidence="7">
    <location>
        <begin position="22"/>
        <end position="106"/>
    </location>
</feature>
<dbReference type="SUPFAM" id="SSF53335">
    <property type="entry name" value="S-adenosyl-L-methionine-dependent methyltransferases"/>
    <property type="match status" value="1"/>
</dbReference>
<keyword evidence="2 8" id="KW-0808">Transferase</keyword>
<evidence type="ECO:0000259" key="7">
    <source>
        <dbReference type="Pfam" id="PF08100"/>
    </source>
</evidence>
<evidence type="ECO:0000256" key="4">
    <source>
        <dbReference type="ARBA" id="ARBA00034481"/>
    </source>
</evidence>
<comment type="similarity">
    <text evidence="4">Belongs to the class I-like SAM-binding methyltransferase superfamily. Cation-independent O-methyltransferase family. COMT subfamily.</text>
</comment>
<evidence type="ECO:0000256" key="3">
    <source>
        <dbReference type="ARBA" id="ARBA00022691"/>
    </source>
</evidence>
<dbReference type="CDD" id="cd02440">
    <property type="entry name" value="AdoMet_MTases"/>
    <property type="match status" value="1"/>
</dbReference>
<dbReference type="Pfam" id="PF08100">
    <property type="entry name" value="Dimerisation"/>
    <property type="match status" value="1"/>
</dbReference>
<dbReference type="PIRSF" id="PIRSF005739">
    <property type="entry name" value="O-mtase"/>
    <property type="match status" value="1"/>
</dbReference>
<gene>
    <name evidence="8" type="ORF">Din_004026</name>
</gene>
<dbReference type="FunFam" id="1.10.10.10:FF:000213">
    <property type="entry name" value="Coniferyl alcohol 9-O-methyltransferase"/>
    <property type="match status" value="1"/>
</dbReference>
<sequence>MDHNDGQEESSELFQAQSHIYKHVFNFAHSMCLKCAVQLGIPDIIHNHKQPITLPELVSGLQFPSTKTTFVHRLMRLLVHSGFFANSNQGEEEGYVLTPSSRLLIKDELTNLSPFVQAMVQPALVTPWQFLGDWFRGNELTAFETAHGVGIWDYGDQNPEFNNLFNEAMASDSRMLNLVVKDWKEIFGALGSLVDVGGGTGITARIILEAFPHIKCTVFDLPRVVANLPESENLNYVGGDMFQSIPSADAILFKCVLHNWSDEDCVKILKRCREAIPSKDGGKVIIIDMVINDEKDEHDITETKLVFDILMMVVVTGRERNEKEWEKLFLEAGFSHCKITPIFGLKSIIEVYP</sequence>
<dbReference type="AlphaFoldDB" id="A0A5B6YSF3"/>
<keyword evidence="3" id="KW-0949">S-adenosyl-L-methionine</keyword>
<dbReference type="Gene3D" id="3.40.50.150">
    <property type="entry name" value="Vaccinia Virus protein VP39"/>
    <property type="match status" value="1"/>
</dbReference>
<reference evidence="8" key="1">
    <citation type="submission" date="2019-08" db="EMBL/GenBank/DDBJ databases">
        <title>Reference gene set and small RNA set construction with multiple tissues from Davidia involucrata Baill.</title>
        <authorList>
            <person name="Yang H."/>
            <person name="Zhou C."/>
            <person name="Li G."/>
            <person name="Wang J."/>
            <person name="Gao P."/>
            <person name="Wang M."/>
            <person name="Wang R."/>
            <person name="Zhao Y."/>
        </authorList>
    </citation>
    <scope>NUCLEOTIDE SEQUENCE</scope>
    <source>
        <tissue evidence="8">Mixed with DoveR01_LX</tissue>
    </source>
</reference>
<dbReference type="EC" id="2.1.1.150" evidence="8"/>
<dbReference type="EMBL" id="GHES01004026">
    <property type="protein sequence ID" value="MPA34585.1"/>
    <property type="molecule type" value="Transcribed_RNA"/>
</dbReference>
<evidence type="ECO:0000259" key="6">
    <source>
        <dbReference type="Pfam" id="PF00891"/>
    </source>
</evidence>
<dbReference type="GO" id="GO:0033800">
    <property type="term" value="F:isoflavone 7-O-methyltransferase activity"/>
    <property type="evidence" value="ECO:0007669"/>
    <property type="project" value="UniProtKB-EC"/>
</dbReference>
<evidence type="ECO:0000256" key="2">
    <source>
        <dbReference type="ARBA" id="ARBA00022679"/>
    </source>
</evidence>
<keyword evidence="1 8" id="KW-0489">Methyltransferase</keyword>
<evidence type="ECO:0000313" key="8">
    <source>
        <dbReference type="EMBL" id="MPA34585.1"/>
    </source>
</evidence>
<dbReference type="GO" id="GO:0032259">
    <property type="term" value="P:methylation"/>
    <property type="evidence" value="ECO:0007669"/>
    <property type="project" value="UniProtKB-KW"/>
</dbReference>
<dbReference type="InterPro" id="IPR036390">
    <property type="entry name" value="WH_DNA-bd_sf"/>
</dbReference>
<dbReference type="PANTHER" id="PTHR11746">
    <property type="entry name" value="O-METHYLTRANSFERASE"/>
    <property type="match status" value="1"/>
</dbReference>
<name>A0A5B6YSF3_DAVIN</name>
<protein>
    <submittedName>
        <fullName evidence="8">Putative trans-resveratrol di-O-methyltransferase</fullName>
        <ecNumber evidence="8">2.1.1.150</ecNumber>
    </submittedName>
</protein>
<dbReference type="Pfam" id="PF00891">
    <property type="entry name" value="Methyltransf_2"/>
    <property type="match status" value="1"/>
</dbReference>
<evidence type="ECO:0000256" key="5">
    <source>
        <dbReference type="PIRSR" id="PIRSR005739-1"/>
    </source>
</evidence>
<dbReference type="InterPro" id="IPR029063">
    <property type="entry name" value="SAM-dependent_MTases_sf"/>
</dbReference>
<feature type="domain" description="O-methyltransferase C-terminal" evidence="6">
    <location>
        <begin position="128"/>
        <end position="335"/>
    </location>
</feature>
<dbReference type="PROSITE" id="PS51683">
    <property type="entry name" value="SAM_OMT_II"/>
    <property type="match status" value="1"/>
</dbReference>
<proteinExistence type="inferred from homology"/>
<dbReference type="GO" id="GO:0046983">
    <property type="term" value="F:protein dimerization activity"/>
    <property type="evidence" value="ECO:0007669"/>
    <property type="project" value="InterPro"/>
</dbReference>